<reference evidence="3" key="2">
    <citation type="submission" date="2022-01" db="EMBL/GenBank/DDBJ databases">
        <authorList>
            <person name="Yamashiro T."/>
            <person name="Shiraishi A."/>
            <person name="Satake H."/>
            <person name="Nakayama K."/>
        </authorList>
    </citation>
    <scope>NUCLEOTIDE SEQUENCE</scope>
</reference>
<dbReference type="Gene3D" id="3.10.10.10">
    <property type="entry name" value="HIV Type 1 Reverse Transcriptase, subunit A, domain 1"/>
    <property type="match status" value="1"/>
</dbReference>
<evidence type="ECO:0000259" key="2">
    <source>
        <dbReference type="PROSITE" id="PS50994"/>
    </source>
</evidence>
<sequence length="907" mass="102959">MIKFPVTGGILTLRSSKIIPIECAMISRPEDQPLPLVNKVREERVKVAINPEYPEQTVMIGSNLTEKARSRLCNLLQQNLDIFAWTPADMTGVPRHIAEHRLNVREGCQPIRQKKRGQAAERNIAINDEVSKLVAAGIMREVHYHDWLSNPVMVKKHDDSWRMCVDFKDLNKACPKDGYPLPEIDWKVESLCGFPFKCFLDAYKGYHQIQMAEEDEEKTAFITNQGIFCYTKMPFGLRNAGATYQRLVDKAFHGQIGRNLEVYVDDLVIKSRTEDEIVRDIEETFKTLRKINMKLNPKKCTFGVEEGMFLGYQVNTKGIKICPDKVDAVLSLQSPKCLKDVQKLNGKLASLNRFLAKSAEKSLPFFKTLKKCTKKSDFLWTEEAEAAFRQMKEHIAKLPMLTAPEEQEELIIYLAASKEAVSVVLMTEREARQMPIYFVSRALRGPEVNYTSMEKLVLALVHASKRLKRYFQAHPIIVVTDQPIKNILSNPEVAGRMQKWSIQLGEFGIHYRPRVSVKGQVLADFIVERPEEEGQDDSTKEEEPLPAQWTLFTDGSSCVDGCGAGVILTDPEGAEFTYALRFQFEATNNEAEYEALIAGLRIAEKMGVQNLQVNVDSKLVANQVNGTYTAKETDMIKYLEKVKTLASTFRAFSIKQVPRSKNKKADALSKIASTSFAHLSKQVLVEELKEKSVNEIEVLAVVEEEGDSWMTLIHEYLTDETLPAERKKARAIKRKSQRFAIINGVLYKKSFLGPWLRCVGPSQANYVLREIHEGSCSMHAGTRSVVAKALRIGYYWPTMHKDARALIKACQECQVHKPVPRNPQEKLNPITSPWPFYKWGIDIAGPFPEGPGKVKFLIVAMDYFTKWIEAKPVATITGNQVKKFVWENIVCRFGLSGEIISDNEKQF</sequence>
<keyword evidence="3" id="KW-0695">RNA-directed DNA polymerase</keyword>
<dbReference type="InterPro" id="IPR012337">
    <property type="entry name" value="RNaseH-like_sf"/>
</dbReference>
<dbReference type="Pfam" id="PF00078">
    <property type="entry name" value="RVT_1"/>
    <property type="match status" value="1"/>
</dbReference>
<dbReference type="PANTHER" id="PTHR48475:SF2">
    <property type="entry name" value="RIBONUCLEASE H"/>
    <property type="match status" value="1"/>
</dbReference>
<keyword evidence="3" id="KW-0808">Transferase</keyword>
<comment type="caution">
    <text evidence="3">The sequence shown here is derived from an EMBL/GenBank/DDBJ whole genome shotgun (WGS) entry which is preliminary data.</text>
</comment>
<dbReference type="CDD" id="cd09279">
    <property type="entry name" value="RNase_HI_like"/>
    <property type="match status" value="1"/>
</dbReference>
<dbReference type="Gene3D" id="3.30.70.270">
    <property type="match status" value="2"/>
</dbReference>
<accession>A0ABQ4YI76</accession>
<dbReference type="GO" id="GO:0003964">
    <property type="term" value="F:RNA-directed DNA polymerase activity"/>
    <property type="evidence" value="ECO:0007669"/>
    <property type="project" value="UniProtKB-KW"/>
</dbReference>
<feature type="domain" description="Integrase catalytic" evidence="2">
    <location>
        <begin position="831"/>
        <end position="907"/>
    </location>
</feature>
<dbReference type="Proteomes" id="UP001151760">
    <property type="component" value="Unassembled WGS sequence"/>
</dbReference>
<dbReference type="SUPFAM" id="SSF53098">
    <property type="entry name" value="Ribonuclease H-like"/>
    <property type="match status" value="2"/>
</dbReference>
<dbReference type="CDD" id="cd01647">
    <property type="entry name" value="RT_LTR"/>
    <property type="match status" value="1"/>
</dbReference>
<evidence type="ECO:0000313" key="4">
    <source>
        <dbReference type="Proteomes" id="UP001151760"/>
    </source>
</evidence>
<dbReference type="PROSITE" id="PS50994">
    <property type="entry name" value="INTEGRASE"/>
    <property type="match status" value="1"/>
</dbReference>
<dbReference type="InterPro" id="IPR002156">
    <property type="entry name" value="RNaseH_domain"/>
</dbReference>
<organism evidence="3 4">
    <name type="scientific">Tanacetum coccineum</name>
    <dbReference type="NCBI Taxonomy" id="301880"/>
    <lineage>
        <taxon>Eukaryota</taxon>
        <taxon>Viridiplantae</taxon>
        <taxon>Streptophyta</taxon>
        <taxon>Embryophyta</taxon>
        <taxon>Tracheophyta</taxon>
        <taxon>Spermatophyta</taxon>
        <taxon>Magnoliopsida</taxon>
        <taxon>eudicotyledons</taxon>
        <taxon>Gunneridae</taxon>
        <taxon>Pentapetalae</taxon>
        <taxon>asterids</taxon>
        <taxon>campanulids</taxon>
        <taxon>Asterales</taxon>
        <taxon>Asteraceae</taxon>
        <taxon>Asteroideae</taxon>
        <taxon>Anthemideae</taxon>
        <taxon>Anthemidinae</taxon>
        <taxon>Tanacetum</taxon>
    </lineage>
</organism>
<dbReference type="EMBL" id="BQNB010010451">
    <property type="protein sequence ID" value="GJS77488.1"/>
    <property type="molecule type" value="Genomic_DNA"/>
</dbReference>
<proteinExistence type="predicted"/>
<protein>
    <submittedName>
        <fullName evidence="3">Reverse transcriptase domain-containing protein</fullName>
    </submittedName>
</protein>
<gene>
    <name evidence="3" type="ORF">Tco_0727369</name>
</gene>
<dbReference type="InterPro" id="IPR001584">
    <property type="entry name" value="Integrase_cat-core"/>
</dbReference>
<dbReference type="SUPFAM" id="SSF56672">
    <property type="entry name" value="DNA/RNA polymerases"/>
    <property type="match status" value="1"/>
</dbReference>
<reference evidence="3" key="1">
    <citation type="journal article" date="2022" name="Int. J. Mol. Sci.">
        <title>Draft Genome of Tanacetum Coccineum: Genomic Comparison of Closely Related Tanacetum-Family Plants.</title>
        <authorList>
            <person name="Yamashiro T."/>
            <person name="Shiraishi A."/>
            <person name="Nakayama K."/>
            <person name="Satake H."/>
        </authorList>
    </citation>
    <scope>NUCLEOTIDE SEQUENCE</scope>
</reference>
<dbReference type="InterPro" id="IPR041577">
    <property type="entry name" value="RT_RNaseH_2"/>
</dbReference>
<evidence type="ECO:0000259" key="1">
    <source>
        <dbReference type="PROSITE" id="PS50879"/>
    </source>
</evidence>
<keyword evidence="3" id="KW-0548">Nucleotidyltransferase</keyword>
<keyword evidence="4" id="KW-1185">Reference proteome</keyword>
<dbReference type="InterPro" id="IPR043128">
    <property type="entry name" value="Rev_trsase/Diguanyl_cyclase"/>
</dbReference>
<dbReference type="PANTHER" id="PTHR48475">
    <property type="entry name" value="RIBONUCLEASE H"/>
    <property type="match status" value="1"/>
</dbReference>
<dbReference type="Pfam" id="PF17921">
    <property type="entry name" value="Integrase_H2C2"/>
    <property type="match status" value="1"/>
</dbReference>
<dbReference type="InterPro" id="IPR043502">
    <property type="entry name" value="DNA/RNA_pol_sf"/>
</dbReference>
<dbReference type="Gene3D" id="3.30.420.10">
    <property type="entry name" value="Ribonuclease H-like superfamily/Ribonuclease H"/>
    <property type="match status" value="2"/>
</dbReference>
<name>A0ABQ4YI76_9ASTR</name>
<dbReference type="Gene3D" id="1.10.340.70">
    <property type="match status" value="1"/>
</dbReference>
<dbReference type="Pfam" id="PF17919">
    <property type="entry name" value="RT_RNaseH_2"/>
    <property type="match status" value="1"/>
</dbReference>
<dbReference type="InterPro" id="IPR036397">
    <property type="entry name" value="RNaseH_sf"/>
</dbReference>
<feature type="domain" description="RNase H type-1" evidence="1">
    <location>
        <begin position="545"/>
        <end position="674"/>
    </location>
</feature>
<dbReference type="InterPro" id="IPR041588">
    <property type="entry name" value="Integrase_H2C2"/>
</dbReference>
<evidence type="ECO:0000313" key="3">
    <source>
        <dbReference type="EMBL" id="GJS77488.1"/>
    </source>
</evidence>
<dbReference type="InterPro" id="IPR000477">
    <property type="entry name" value="RT_dom"/>
</dbReference>
<dbReference type="PROSITE" id="PS50879">
    <property type="entry name" value="RNASE_H_1"/>
    <property type="match status" value="1"/>
</dbReference>
<dbReference type="Pfam" id="PF13456">
    <property type="entry name" value="RVT_3"/>
    <property type="match status" value="1"/>
</dbReference>